<dbReference type="OrthoDB" id="2326930at2"/>
<evidence type="ECO:0000313" key="2">
    <source>
        <dbReference type="Proteomes" id="UP000286848"/>
    </source>
</evidence>
<protein>
    <submittedName>
        <fullName evidence="1">Uncharacterized protein</fullName>
    </submittedName>
</protein>
<organism evidence="1 2">
    <name type="scientific">Ligilactobacillus salitolerans</name>
    <dbReference type="NCBI Taxonomy" id="1808352"/>
    <lineage>
        <taxon>Bacteria</taxon>
        <taxon>Bacillati</taxon>
        <taxon>Bacillota</taxon>
        <taxon>Bacilli</taxon>
        <taxon>Lactobacillales</taxon>
        <taxon>Lactobacillaceae</taxon>
        <taxon>Ligilactobacillus</taxon>
    </lineage>
</organism>
<comment type="caution">
    <text evidence="1">The sequence shown here is derived from an EMBL/GenBank/DDBJ whole genome shotgun (WGS) entry which is preliminary data.</text>
</comment>
<dbReference type="AlphaFoldDB" id="A0A401ISG4"/>
<sequence length="165" mass="19356">MVVSYLEQVLTNIVALSGKRKVVYHDDLAISTRLYGYPDGTEISRRDLERFAQLAMAYQTELEEVPDLKSLIKRDNVTLRFEKNFDPEDQTLLYQVILGNSVGFLTYRPEAKQQNVQYGVLYFDGHSDQARDEENWQEFHASVLELLENLQDNFYDPQVTFYDRE</sequence>
<dbReference type="RefSeq" id="WP_124975881.1">
    <property type="nucleotide sequence ID" value="NZ_BFFP01000011.1"/>
</dbReference>
<dbReference type="EMBL" id="BFFP01000011">
    <property type="protein sequence ID" value="GBG94461.1"/>
    <property type="molecule type" value="Genomic_DNA"/>
</dbReference>
<accession>A0A401ISG4</accession>
<gene>
    <name evidence="1" type="ORF">LFYK43_09200</name>
</gene>
<evidence type="ECO:0000313" key="1">
    <source>
        <dbReference type="EMBL" id="GBG94461.1"/>
    </source>
</evidence>
<proteinExistence type="predicted"/>
<name>A0A401ISG4_9LACO</name>
<dbReference type="Proteomes" id="UP000286848">
    <property type="component" value="Unassembled WGS sequence"/>
</dbReference>
<keyword evidence="2" id="KW-1185">Reference proteome</keyword>
<reference evidence="1 2" key="1">
    <citation type="journal article" date="2019" name="Int. J. Syst. Evol. Microbiol.">
        <title>Lactobacillus salitolerans sp. nov., a novel lactic acid bacterium isolated from spent mushroom substrates.</title>
        <authorList>
            <person name="Tohno M."/>
            <person name="Tanizawa Y."/>
            <person name="Kojima Y."/>
            <person name="Sakamoto M."/>
            <person name="Nakamura Y."/>
            <person name="Ohkuma M."/>
            <person name="Kobayashi H."/>
        </authorList>
    </citation>
    <scope>NUCLEOTIDE SEQUENCE [LARGE SCALE GENOMIC DNA]</scope>
    <source>
        <strain evidence="1 2">YK43</strain>
    </source>
</reference>